<name>A0A409XXL1_9AGAR</name>
<reference evidence="3 4" key="1">
    <citation type="journal article" date="2018" name="Evol. Lett.">
        <title>Horizontal gene cluster transfer increased hallucinogenic mushroom diversity.</title>
        <authorList>
            <person name="Reynolds H.T."/>
            <person name="Vijayakumar V."/>
            <person name="Gluck-Thaler E."/>
            <person name="Korotkin H.B."/>
            <person name="Matheny P.B."/>
            <person name="Slot J.C."/>
        </authorList>
    </citation>
    <scope>NUCLEOTIDE SEQUENCE [LARGE SCALE GENOMIC DNA]</scope>
    <source>
        <strain evidence="3 4">SRW20</strain>
    </source>
</reference>
<organism evidence="3 4">
    <name type="scientific">Gymnopilus dilepis</name>
    <dbReference type="NCBI Taxonomy" id="231916"/>
    <lineage>
        <taxon>Eukaryota</taxon>
        <taxon>Fungi</taxon>
        <taxon>Dikarya</taxon>
        <taxon>Basidiomycota</taxon>
        <taxon>Agaricomycotina</taxon>
        <taxon>Agaricomycetes</taxon>
        <taxon>Agaricomycetidae</taxon>
        <taxon>Agaricales</taxon>
        <taxon>Agaricineae</taxon>
        <taxon>Hymenogastraceae</taxon>
        <taxon>Gymnopilus</taxon>
    </lineage>
</organism>
<keyword evidence="2" id="KW-1133">Transmembrane helix</keyword>
<dbReference type="InParanoid" id="A0A409XXL1"/>
<dbReference type="Proteomes" id="UP000284706">
    <property type="component" value="Unassembled WGS sequence"/>
</dbReference>
<sequence length="214" mass="23568">MDTGNPQSPPKQTLEIAVQSAEQSSNDIGGRRYPAIFHAAIVSAVVLPVAFLPYVIARRQIAGLRQRMAILEQDIRGLQGNLETSAVEHASVRAELGRLRSATVESAKDWQNLSKEYHQSEASHHVSQEAVHKDILKLRDEARQYSRAQATAFRNLGHSLGDVAAFMEEVELHLALANGGQRDRRGIERLRALALQMEVDSASSKEKVSQSAVI</sequence>
<proteinExistence type="predicted"/>
<evidence type="ECO:0000256" key="2">
    <source>
        <dbReference type="SAM" id="Phobius"/>
    </source>
</evidence>
<comment type="caution">
    <text evidence="3">The sequence shown here is derived from an EMBL/GenBank/DDBJ whole genome shotgun (WGS) entry which is preliminary data.</text>
</comment>
<protein>
    <submittedName>
        <fullName evidence="3">Uncharacterized protein</fullName>
    </submittedName>
</protein>
<feature type="transmembrane region" description="Helical" evidence="2">
    <location>
        <begin position="35"/>
        <end position="57"/>
    </location>
</feature>
<accession>A0A409XXL1</accession>
<dbReference type="AlphaFoldDB" id="A0A409XXL1"/>
<keyword evidence="4" id="KW-1185">Reference proteome</keyword>
<keyword evidence="2" id="KW-0812">Transmembrane</keyword>
<dbReference type="EMBL" id="NHYE01001424">
    <property type="protein sequence ID" value="PPQ95499.1"/>
    <property type="molecule type" value="Genomic_DNA"/>
</dbReference>
<evidence type="ECO:0000313" key="3">
    <source>
        <dbReference type="EMBL" id="PPQ95499.1"/>
    </source>
</evidence>
<dbReference type="OrthoDB" id="3232130at2759"/>
<keyword evidence="1" id="KW-0175">Coiled coil</keyword>
<evidence type="ECO:0000256" key="1">
    <source>
        <dbReference type="SAM" id="Coils"/>
    </source>
</evidence>
<gene>
    <name evidence="3" type="ORF">CVT26_008527</name>
</gene>
<feature type="coiled-coil region" evidence="1">
    <location>
        <begin position="54"/>
        <end position="81"/>
    </location>
</feature>
<keyword evidence="2" id="KW-0472">Membrane</keyword>
<evidence type="ECO:0000313" key="4">
    <source>
        <dbReference type="Proteomes" id="UP000284706"/>
    </source>
</evidence>